<evidence type="ECO:0000256" key="1">
    <source>
        <dbReference type="SAM" id="Phobius"/>
    </source>
</evidence>
<keyword evidence="1" id="KW-0472">Membrane</keyword>
<feature type="transmembrane region" description="Helical" evidence="1">
    <location>
        <begin position="69"/>
        <end position="89"/>
    </location>
</feature>
<dbReference type="Proteomes" id="UP000177324">
    <property type="component" value="Unassembled WGS sequence"/>
</dbReference>
<name>A0A1G1VQP9_9BACT</name>
<dbReference type="EMBL" id="MHCH01000015">
    <property type="protein sequence ID" value="OGY17725.1"/>
    <property type="molecule type" value="Genomic_DNA"/>
</dbReference>
<feature type="transmembrane region" description="Helical" evidence="1">
    <location>
        <begin position="123"/>
        <end position="143"/>
    </location>
</feature>
<gene>
    <name evidence="2" type="ORF">A2784_01195</name>
</gene>
<accession>A0A1G1VQP9</accession>
<sequence length="150" mass="16549">MLAASHALFGAAIATAAPTPAAGFIIALLSHPLLDFVPHWDLHTRYTHRSRLKLIALSLTDATLGILPGIWLFGHLVPLPILIATMLIAQAPDWLEAPYHLLQWHFPPFSTVKHLQHLWHHKLGLPWGLITQIAFLGALYVLAGPSIYSN</sequence>
<reference evidence="2 3" key="1">
    <citation type="journal article" date="2016" name="Nat. Commun.">
        <title>Thousands of microbial genomes shed light on interconnected biogeochemical processes in an aquifer system.</title>
        <authorList>
            <person name="Anantharaman K."/>
            <person name="Brown C.T."/>
            <person name="Hug L.A."/>
            <person name="Sharon I."/>
            <person name="Castelle C.J."/>
            <person name="Probst A.J."/>
            <person name="Thomas B.C."/>
            <person name="Singh A."/>
            <person name="Wilkins M.J."/>
            <person name="Karaoz U."/>
            <person name="Brodie E.L."/>
            <person name="Williams K.H."/>
            <person name="Hubbard S.S."/>
            <person name="Banfield J.F."/>
        </authorList>
    </citation>
    <scope>NUCLEOTIDE SEQUENCE [LARGE SCALE GENOMIC DNA]</scope>
</reference>
<protein>
    <submittedName>
        <fullName evidence="2">Uncharacterized protein</fullName>
    </submittedName>
</protein>
<dbReference type="AlphaFoldDB" id="A0A1G1VQP9"/>
<keyword evidence="1" id="KW-1133">Transmembrane helix</keyword>
<comment type="caution">
    <text evidence="2">The sequence shown here is derived from an EMBL/GenBank/DDBJ whole genome shotgun (WGS) entry which is preliminary data.</text>
</comment>
<evidence type="ECO:0000313" key="2">
    <source>
        <dbReference type="EMBL" id="OGY17725.1"/>
    </source>
</evidence>
<proteinExistence type="predicted"/>
<evidence type="ECO:0000313" key="3">
    <source>
        <dbReference type="Proteomes" id="UP000177324"/>
    </source>
</evidence>
<keyword evidence="1" id="KW-0812">Transmembrane</keyword>
<organism evidence="2 3">
    <name type="scientific">Candidatus Chisholmbacteria bacterium RIFCSPHIGHO2_01_FULL_48_12</name>
    <dbReference type="NCBI Taxonomy" id="1797589"/>
    <lineage>
        <taxon>Bacteria</taxon>
        <taxon>Candidatus Chisholmiibacteriota</taxon>
    </lineage>
</organism>